<evidence type="ECO:0000259" key="9">
    <source>
        <dbReference type="PROSITE" id="PS51464"/>
    </source>
</evidence>
<dbReference type="InterPro" id="IPR047084">
    <property type="entry name" value="GFAT_N"/>
</dbReference>
<evidence type="ECO:0000256" key="3">
    <source>
        <dbReference type="ARBA" id="ARBA00016090"/>
    </source>
</evidence>
<evidence type="ECO:0000256" key="5">
    <source>
        <dbReference type="ARBA" id="ARBA00022679"/>
    </source>
</evidence>
<feature type="domain" description="SIS" evidence="9">
    <location>
        <begin position="286"/>
        <end position="371"/>
    </location>
</feature>
<dbReference type="Gene3D" id="3.60.20.10">
    <property type="entry name" value="Glutamine Phosphoribosylpyrophosphate, subunit 1, domain 1"/>
    <property type="match status" value="1"/>
</dbReference>
<evidence type="ECO:0000313" key="10">
    <source>
        <dbReference type="EMBL" id="KKL09585.1"/>
    </source>
</evidence>
<dbReference type="Gene3D" id="3.40.50.10490">
    <property type="entry name" value="Glucose-6-phosphate isomerase like protein, domain 1"/>
    <property type="match status" value="1"/>
</dbReference>
<dbReference type="FunFam" id="3.60.20.10:FF:000006">
    <property type="entry name" value="Glutamine--fructose-6-phosphate aminotransferase [isomerizing]"/>
    <property type="match status" value="1"/>
</dbReference>
<comment type="catalytic activity">
    <reaction evidence="1">
        <text>D-fructose 6-phosphate + L-glutamine = D-glucosamine 6-phosphate + L-glutamate</text>
        <dbReference type="Rhea" id="RHEA:13237"/>
        <dbReference type="ChEBI" id="CHEBI:29985"/>
        <dbReference type="ChEBI" id="CHEBI:58359"/>
        <dbReference type="ChEBI" id="CHEBI:58725"/>
        <dbReference type="ChEBI" id="CHEBI:61527"/>
        <dbReference type="EC" id="2.6.1.16"/>
    </reaction>
</comment>
<dbReference type="SUPFAM" id="SSF53697">
    <property type="entry name" value="SIS domain"/>
    <property type="match status" value="1"/>
</dbReference>
<dbReference type="EC" id="2.6.1.16" evidence="2"/>
<dbReference type="InterPro" id="IPR001347">
    <property type="entry name" value="SIS_dom"/>
</dbReference>
<dbReference type="InterPro" id="IPR017932">
    <property type="entry name" value="GATase_2_dom"/>
</dbReference>
<dbReference type="PROSITE" id="PS51278">
    <property type="entry name" value="GATASE_TYPE_2"/>
    <property type="match status" value="1"/>
</dbReference>
<dbReference type="CDD" id="cd05008">
    <property type="entry name" value="SIS_GlmS_GlmD_1"/>
    <property type="match status" value="1"/>
</dbReference>
<name>A0A0F9AJJ6_9ZZZZ</name>
<evidence type="ECO:0000259" key="8">
    <source>
        <dbReference type="PROSITE" id="PS51278"/>
    </source>
</evidence>
<feature type="domain" description="Glutamine amidotransferase type-2" evidence="8">
    <location>
        <begin position="2"/>
        <end position="225"/>
    </location>
</feature>
<dbReference type="AlphaFoldDB" id="A0A0F9AJJ6"/>
<dbReference type="GO" id="GO:0006047">
    <property type="term" value="P:UDP-N-acetylglucosamine metabolic process"/>
    <property type="evidence" value="ECO:0007669"/>
    <property type="project" value="TreeGrafter"/>
</dbReference>
<evidence type="ECO:0000256" key="4">
    <source>
        <dbReference type="ARBA" id="ARBA00022576"/>
    </source>
</evidence>
<evidence type="ECO:0000256" key="7">
    <source>
        <dbReference type="ARBA" id="ARBA00022962"/>
    </source>
</evidence>
<dbReference type="Pfam" id="PF01380">
    <property type="entry name" value="SIS"/>
    <property type="match status" value="1"/>
</dbReference>
<dbReference type="InterPro" id="IPR035466">
    <property type="entry name" value="GlmS/AgaS_SIS"/>
</dbReference>
<dbReference type="EMBL" id="LAZR01042416">
    <property type="protein sequence ID" value="KKL09585.1"/>
    <property type="molecule type" value="Genomic_DNA"/>
</dbReference>
<comment type="caution">
    <text evidence="10">The sequence shown here is derived from an EMBL/GenBank/DDBJ whole genome shotgun (WGS) entry which is preliminary data.</text>
</comment>
<reference evidence="10" key="1">
    <citation type="journal article" date="2015" name="Nature">
        <title>Complex archaea that bridge the gap between prokaryotes and eukaryotes.</title>
        <authorList>
            <person name="Spang A."/>
            <person name="Saw J.H."/>
            <person name="Jorgensen S.L."/>
            <person name="Zaremba-Niedzwiedzka K."/>
            <person name="Martijn J."/>
            <person name="Lind A.E."/>
            <person name="van Eijk R."/>
            <person name="Schleper C."/>
            <person name="Guy L."/>
            <person name="Ettema T.J."/>
        </authorList>
    </citation>
    <scope>NUCLEOTIDE SEQUENCE</scope>
</reference>
<proteinExistence type="predicted"/>
<dbReference type="NCBIfam" id="NF001484">
    <property type="entry name" value="PRK00331.1"/>
    <property type="match status" value="1"/>
</dbReference>
<keyword evidence="6" id="KW-0677">Repeat</keyword>
<dbReference type="GO" id="GO:0006002">
    <property type="term" value="P:fructose 6-phosphate metabolic process"/>
    <property type="evidence" value="ECO:0007669"/>
    <property type="project" value="TreeGrafter"/>
</dbReference>
<dbReference type="GO" id="GO:0006487">
    <property type="term" value="P:protein N-linked glycosylation"/>
    <property type="evidence" value="ECO:0007669"/>
    <property type="project" value="TreeGrafter"/>
</dbReference>
<dbReference type="PANTHER" id="PTHR10937:SF0">
    <property type="entry name" value="GLUTAMINE--FRUCTOSE-6-PHOSPHATE TRANSAMINASE (ISOMERIZING)"/>
    <property type="match status" value="1"/>
</dbReference>
<dbReference type="GO" id="GO:0097367">
    <property type="term" value="F:carbohydrate derivative binding"/>
    <property type="evidence" value="ECO:0007669"/>
    <property type="project" value="InterPro"/>
</dbReference>
<organism evidence="10">
    <name type="scientific">marine sediment metagenome</name>
    <dbReference type="NCBI Taxonomy" id="412755"/>
    <lineage>
        <taxon>unclassified sequences</taxon>
        <taxon>metagenomes</taxon>
        <taxon>ecological metagenomes</taxon>
    </lineage>
</organism>
<evidence type="ECO:0000256" key="6">
    <source>
        <dbReference type="ARBA" id="ARBA00022737"/>
    </source>
</evidence>
<protein>
    <recommendedName>
        <fullName evidence="3">Glutamine--fructose-6-phosphate aminotransferase [isomerizing]</fullName>
        <ecNumber evidence="2">2.6.1.16</ecNumber>
    </recommendedName>
</protein>
<evidence type="ECO:0000256" key="2">
    <source>
        <dbReference type="ARBA" id="ARBA00012916"/>
    </source>
</evidence>
<feature type="non-terminal residue" evidence="10">
    <location>
        <position position="371"/>
    </location>
</feature>
<dbReference type="InterPro" id="IPR046348">
    <property type="entry name" value="SIS_dom_sf"/>
</dbReference>
<evidence type="ECO:0000256" key="1">
    <source>
        <dbReference type="ARBA" id="ARBA00001031"/>
    </source>
</evidence>
<dbReference type="Pfam" id="PF13522">
    <property type="entry name" value="GATase_6"/>
    <property type="match status" value="1"/>
</dbReference>
<dbReference type="InterPro" id="IPR029055">
    <property type="entry name" value="Ntn_hydrolases_N"/>
</dbReference>
<sequence>MCGIFGIITNQSNISLGKTVLEGIKRLEYRGYDSCGIVALSNSKLYVKKDSGKIEEIQKKINLADIPNNSKLALAHTRWATHGKPTKINSHPHLDCNNKIAVVHNGIIENFLDLRKELTQNGHIFRSETDTEIIPHLIESEMKKGLNFKDSVVESLKLLKGAYGLAVCHADNPHSIIVARKESPLVIGIDEGKTTYCASDIPAFLPLTRKCYIMDDDELAILKAGEVEFFNLITNEKIEKELRTIDWSIDAAEKGGYEHFMLKEIYEEPTAIRSTLKISKELLRIFANILWSAENIYITAAGTSFYASLAGKFIVTRFLGKYIQAIECSEFQTQLSNSLKKDSVIIAVSQSGETIDTIEAIRWAKTHKNVK</sequence>
<keyword evidence="7" id="KW-0315">Glutamine amidotransferase</keyword>
<dbReference type="GO" id="GO:0004360">
    <property type="term" value="F:glutamine-fructose-6-phosphate transaminase (isomerizing) activity"/>
    <property type="evidence" value="ECO:0007669"/>
    <property type="project" value="UniProtKB-EC"/>
</dbReference>
<accession>A0A0F9AJJ6</accession>
<keyword evidence="5" id="KW-0808">Transferase</keyword>
<dbReference type="CDD" id="cd00714">
    <property type="entry name" value="GFAT"/>
    <property type="match status" value="1"/>
</dbReference>
<dbReference type="PROSITE" id="PS51464">
    <property type="entry name" value="SIS"/>
    <property type="match status" value="1"/>
</dbReference>
<keyword evidence="4" id="KW-0032">Aminotransferase</keyword>
<gene>
    <name evidence="10" type="ORF">LCGC14_2564390</name>
</gene>
<dbReference type="PANTHER" id="PTHR10937">
    <property type="entry name" value="GLUCOSAMINE--FRUCTOSE-6-PHOSPHATE AMINOTRANSFERASE, ISOMERIZING"/>
    <property type="match status" value="1"/>
</dbReference>
<dbReference type="SUPFAM" id="SSF56235">
    <property type="entry name" value="N-terminal nucleophile aminohydrolases (Ntn hydrolases)"/>
    <property type="match status" value="1"/>
</dbReference>